<dbReference type="EMBL" id="HACA01026112">
    <property type="protein sequence ID" value="CDW43473.1"/>
    <property type="molecule type" value="Transcribed_RNA"/>
</dbReference>
<proteinExistence type="predicted"/>
<name>A0A0K2UYZ2_LEPSM</name>
<reference evidence="1" key="1">
    <citation type="submission" date="2014-05" db="EMBL/GenBank/DDBJ databases">
        <authorList>
            <person name="Chronopoulou M."/>
        </authorList>
    </citation>
    <scope>NUCLEOTIDE SEQUENCE</scope>
    <source>
        <tissue evidence="1">Whole organism</tissue>
    </source>
</reference>
<feature type="non-terminal residue" evidence="1">
    <location>
        <position position="1"/>
    </location>
</feature>
<dbReference type="AlphaFoldDB" id="A0A0K2UYZ2"/>
<dbReference type="EMBL" id="HACA01026113">
    <property type="protein sequence ID" value="CDW43474.1"/>
    <property type="molecule type" value="Transcribed_RNA"/>
</dbReference>
<protein>
    <submittedName>
        <fullName evidence="1">Uncharacterized protein</fullName>
    </submittedName>
</protein>
<accession>A0A0K2UYZ2</accession>
<sequence>YTSLDIRKETRERKKLVKQLFEACKVPDTRIGFESETDNEVLVEICCGITESLTKTQITPIHVYKFEKTIKPQVVYGLRVFFNESLRSNEATVHIIVFR</sequence>
<evidence type="ECO:0000313" key="1">
    <source>
        <dbReference type="EMBL" id="CDW43473.1"/>
    </source>
</evidence>
<organism evidence="1">
    <name type="scientific">Lepeophtheirus salmonis</name>
    <name type="common">Salmon louse</name>
    <name type="synonym">Caligus salmonis</name>
    <dbReference type="NCBI Taxonomy" id="72036"/>
    <lineage>
        <taxon>Eukaryota</taxon>
        <taxon>Metazoa</taxon>
        <taxon>Ecdysozoa</taxon>
        <taxon>Arthropoda</taxon>
        <taxon>Crustacea</taxon>
        <taxon>Multicrustacea</taxon>
        <taxon>Hexanauplia</taxon>
        <taxon>Copepoda</taxon>
        <taxon>Siphonostomatoida</taxon>
        <taxon>Caligidae</taxon>
        <taxon>Lepeophtheirus</taxon>
    </lineage>
</organism>